<name>A0A937W6E5_UNCTE</name>
<dbReference type="Pfam" id="PF05685">
    <property type="entry name" value="Uma2"/>
    <property type="match status" value="1"/>
</dbReference>
<dbReference type="Proteomes" id="UP000712673">
    <property type="component" value="Unassembled WGS sequence"/>
</dbReference>
<dbReference type="InterPro" id="IPR008538">
    <property type="entry name" value="Uma2"/>
</dbReference>
<proteinExistence type="predicted"/>
<comment type="caution">
    <text evidence="2">The sequence shown here is derived from an EMBL/GenBank/DDBJ whole genome shotgun (WGS) entry which is preliminary data.</text>
</comment>
<dbReference type="InterPro" id="IPR011335">
    <property type="entry name" value="Restrct_endonuc-II-like"/>
</dbReference>
<dbReference type="Gene3D" id="3.90.1570.10">
    <property type="entry name" value="tt1808, chain A"/>
    <property type="match status" value="1"/>
</dbReference>
<evidence type="ECO:0000313" key="3">
    <source>
        <dbReference type="Proteomes" id="UP000712673"/>
    </source>
</evidence>
<dbReference type="AlphaFoldDB" id="A0A937W6E5"/>
<keyword evidence="2" id="KW-0255">Endonuclease</keyword>
<dbReference type="GO" id="GO:0004519">
    <property type="term" value="F:endonuclease activity"/>
    <property type="evidence" value="ECO:0007669"/>
    <property type="project" value="UniProtKB-KW"/>
</dbReference>
<keyword evidence="2" id="KW-0540">Nuclease</keyword>
<dbReference type="PANTHER" id="PTHR36558">
    <property type="entry name" value="GLR1098 PROTEIN"/>
    <property type="match status" value="1"/>
</dbReference>
<reference evidence="2" key="1">
    <citation type="submission" date="2019-03" db="EMBL/GenBank/DDBJ databases">
        <title>Lake Tanganyika Metagenome-Assembled Genomes (MAGs).</title>
        <authorList>
            <person name="Tran P."/>
        </authorList>
    </citation>
    <scope>NUCLEOTIDE SEQUENCE</scope>
    <source>
        <strain evidence="2">K_DeepCast_65m_m2_066</strain>
    </source>
</reference>
<keyword evidence="2" id="KW-0378">Hydrolase</keyword>
<dbReference type="InterPro" id="IPR012296">
    <property type="entry name" value="Nuclease_put_TT1808"/>
</dbReference>
<gene>
    <name evidence="2" type="ORF">FJZ47_19775</name>
</gene>
<evidence type="ECO:0000259" key="1">
    <source>
        <dbReference type="Pfam" id="PF05685"/>
    </source>
</evidence>
<dbReference type="CDD" id="cd06260">
    <property type="entry name" value="DUF820-like"/>
    <property type="match status" value="1"/>
</dbReference>
<dbReference type="PANTHER" id="PTHR36558:SF1">
    <property type="entry name" value="RESTRICTION ENDONUCLEASE DOMAIN-CONTAINING PROTEIN-RELATED"/>
    <property type="match status" value="1"/>
</dbReference>
<organism evidence="2 3">
    <name type="scientific">Tectimicrobiota bacterium</name>
    <dbReference type="NCBI Taxonomy" id="2528274"/>
    <lineage>
        <taxon>Bacteria</taxon>
        <taxon>Pseudomonadati</taxon>
        <taxon>Nitrospinota/Tectimicrobiota group</taxon>
        <taxon>Candidatus Tectimicrobiota</taxon>
    </lineage>
</organism>
<dbReference type="SUPFAM" id="SSF52980">
    <property type="entry name" value="Restriction endonuclease-like"/>
    <property type="match status" value="1"/>
</dbReference>
<feature type="domain" description="Putative restriction endonuclease" evidence="1">
    <location>
        <begin position="14"/>
        <end position="84"/>
    </location>
</feature>
<dbReference type="EMBL" id="VGLS01000758">
    <property type="protein sequence ID" value="MBM3226015.1"/>
    <property type="molecule type" value="Genomic_DNA"/>
</dbReference>
<evidence type="ECO:0000313" key="2">
    <source>
        <dbReference type="EMBL" id="MBM3226015.1"/>
    </source>
</evidence>
<sequence>MVCGPSTYHDQVRDVLLNPTVIVEVLSPSTEAIDRGDKLHRYRRWLPTLTDYVLVAQDRPLIDHYHHTAAGVWVFETLEGLHTVLHLPSIHCTVPLTDVYERLVFPPMAEDATP</sequence>
<accession>A0A937W6E5</accession>
<protein>
    <submittedName>
        <fullName evidence="2">Uma2 family endonuclease</fullName>
    </submittedName>
</protein>